<feature type="chain" id="PRO_5040118591" description="Secreted protein" evidence="1">
    <location>
        <begin position="19"/>
        <end position="79"/>
    </location>
</feature>
<feature type="signal peptide" evidence="1">
    <location>
        <begin position="1"/>
        <end position="18"/>
    </location>
</feature>
<evidence type="ECO:0000313" key="3">
    <source>
        <dbReference type="Proteomes" id="UP001153269"/>
    </source>
</evidence>
<dbReference type="EMBL" id="CADEAL010001424">
    <property type="protein sequence ID" value="CAB1432294.1"/>
    <property type="molecule type" value="Genomic_DNA"/>
</dbReference>
<organism evidence="2 3">
    <name type="scientific">Pleuronectes platessa</name>
    <name type="common">European plaice</name>
    <dbReference type="NCBI Taxonomy" id="8262"/>
    <lineage>
        <taxon>Eukaryota</taxon>
        <taxon>Metazoa</taxon>
        <taxon>Chordata</taxon>
        <taxon>Craniata</taxon>
        <taxon>Vertebrata</taxon>
        <taxon>Euteleostomi</taxon>
        <taxon>Actinopterygii</taxon>
        <taxon>Neopterygii</taxon>
        <taxon>Teleostei</taxon>
        <taxon>Neoteleostei</taxon>
        <taxon>Acanthomorphata</taxon>
        <taxon>Carangaria</taxon>
        <taxon>Pleuronectiformes</taxon>
        <taxon>Pleuronectoidei</taxon>
        <taxon>Pleuronectidae</taxon>
        <taxon>Pleuronectes</taxon>
    </lineage>
</organism>
<dbReference type="Proteomes" id="UP001153269">
    <property type="component" value="Unassembled WGS sequence"/>
</dbReference>
<gene>
    <name evidence="2" type="ORF">PLEPLA_LOCUS20351</name>
</gene>
<keyword evidence="3" id="KW-1185">Reference proteome</keyword>
<evidence type="ECO:0000313" key="2">
    <source>
        <dbReference type="EMBL" id="CAB1432294.1"/>
    </source>
</evidence>
<comment type="caution">
    <text evidence="2">The sequence shown here is derived from an EMBL/GenBank/DDBJ whole genome shotgun (WGS) entry which is preliminary data.</text>
</comment>
<proteinExistence type="predicted"/>
<evidence type="ECO:0008006" key="4">
    <source>
        <dbReference type="Google" id="ProtNLM"/>
    </source>
</evidence>
<accession>A0A9N7UHP6</accession>
<keyword evidence="1" id="KW-0732">Signal</keyword>
<protein>
    <recommendedName>
        <fullName evidence="4">Secreted protein</fullName>
    </recommendedName>
</protein>
<dbReference type="AlphaFoldDB" id="A0A9N7UHP6"/>
<reference evidence="2" key="1">
    <citation type="submission" date="2020-03" db="EMBL/GenBank/DDBJ databases">
        <authorList>
            <person name="Weist P."/>
        </authorList>
    </citation>
    <scope>NUCLEOTIDE SEQUENCE</scope>
</reference>
<evidence type="ECO:0000256" key="1">
    <source>
        <dbReference type="SAM" id="SignalP"/>
    </source>
</evidence>
<sequence>MAAFVLYIILLHVRIVGGSEDTSSVCSLCTVDSRIPSRYTHSFLSTRQRLSSSPSEPQVMPHFLWRMITVQGRSSAAAP</sequence>
<name>A0A9N7UHP6_PLEPL</name>